<evidence type="ECO:0000313" key="5">
    <source>
        <dbReference type="Proteomes" id="UP000183469"/>
    </source>
</evidence>
<keyword evidence="1" id="KW-0677">Repeat</keyword>
<protein>
    <submittedName>
        <fullName evidence="4">Tetratricopeptide repeat-containing protein</fullName>
    </submittedName>
</protein>
<reference evidence="4 5" key="1">
    <citation type="submission" date="2016-10" db="EMBL/GenBank/DDBJ databases">
        <authorList>
            <person name="de Groot N.N."/>
        </authorList>
    </citation>
    <scope>NUCLEOTIDE SEQUENCE [LARGE SCALE GENOMIC DNA]</scope>
    <source>
        <strain evidence="4 5">DSM 2872</strain>
    </source>
</reference>
<feature type="repeat" description="TPR" evidence="3">
    <location>
        <begin position="43"/>
        <end position="76"/>
    </location>
</feature>
<feature type="repeat" description="TPR" evidence="3">
    <location>
        <begin position="7"/>
        <end position="40"/>
    </location>
</feature>
<evidence type="ECO:0000313" key="4">
    <source>
        <dbReference type="EMBL" id="SDZ74057.1"/>
    </source>
</evidence>
<dbReference type="InterPro" id="IPR050498">
    <property type="entry name" value="Ycf3"/>
</dbReference>
<accession>A0A1H3VGW6</accession>
<dbReference type="PROSITE" id="PS50005">
    <property type="entry name" value="TPR"/>
    <property type="match status" value="2"/>
</dbReference>
<organism evidence="4 5">
    <name type="scientific">Selenomonas ruminantium</name>
    <dbReference type="NCBI Taxonomy" id="971"/>
    <lineage>
        <taxon>Bacteria</taxon>
        <taxon>Bacillati</taxon>
        <taxon>Bacillota</taxon>
        <taxon>Negativicutes</taxon>
        <taxon>Selenomonadales</taxon>
        <taxon>Selenomonadaceae</taxon>
        <taxon>Selenomonas</taxon>
    </lineage>
</organism>
<keyword evidence="2 3" id="KW-0802">TPR repeat</keyword>
<proteinExistence type="predicted"/>
<dbReference type="InterPro" id="IPR019734">
    <property type="entry name" value="TPR_rpt"/>
</dbReference>
<dbReference type="SUPFAM" id="SSF48452">
    <property type="entry name" value="TPR-like"/>
    <property type="match status" value="1"/>
</dbReference>
<dbReference type="PANTHER" id="PTHR44858:SF1">
    <property type="entry name" value="UDP-N-ACETYLGLUCOSAMINE--PEPTIDE N-ACETYLGLUCOSAMINYLTRANSFERASE SPINDLY-RELATED"/>
    <property type="match status" value="1"/>
</dbReference>
<dbReference type="EMBL" id="FNQG01000002">
    <property type="protein sequence ID" value="SDZ74057.1"/>
    <property type="molecule type" value="Genomic_DNA"/>
</dbReference>
<dbReference type="AlphaFoldDB" id="A0A1H3VGW6"/>
<dbReference type="PROSITE" id="PS50293">
    <property type="entry name" value="TPR_REGION"/>
    <property type="match status" value="2"/>
</dbReference>
<sequence length="94" mass="10881">MNDSKEVAAYFNRGVCYMQMKSYTNALNDFNVAITINPKFANGYLYYMRGNTYGILGDFDKAIVDHKKALEINPNFEEARRSLQADYENMKMRG</sequence>
<dbReference type="Gene3D" id="1.25.40.10">
    <property type="entry name" value="Tetratricopeptide repeat domain"/>
    <property type="match status" value="2"/>
</dbReference>
<dbReference type="PANTHER" id="PTHR44858">
    <property type="entry name" value="TETRATRICOPEPTIDE REPEAT PROTEIN 6"/>
    <property type="match status" value="1"/>
</dbReference>
<evidence type="ECO:0000256" key="2">
    <source>
        <dbReference type="ARBA" id="ARBA00022803"/>
    </source>
</evidence>
<evidence type="ECO:0000256" key="1">
    <source>
        <dbReference type="ARBA" id="ARBA00022737"/>
    </source>
</evidence>
<evidence type="ECO:0000256" key="3">
    <source>
        <dbReference type="PROSITE-ProRule" id="PRU00339"/>
    </source>
</evidence>
<dbReference type="SMART" id="SM00028">
    <property type="entry name" value="TPR"/>
    <property type="match status" value="2"/>
</dbReference>
<dbReference type="Pfam" id="PF00515">
    <property type="entry name" value="TPR_1"/>
    <property type="match status" value="2"/>
</dbReference>
<gene>
    <name evidence="4" type="ORF">SAMN05660648_00226</name>
</gene>
<dbReference type="Proteomes" id="UP000183469">
    <property type="component" value="Unassembled WGS sequence"/>
</dbReference>
<name>A0A1H3VGW6_SELRU</name>
<dbReference type="InterPro" id="IPR011990">
    <property type="entry name" value="TPR-like_helical_dom_sf"/>
</dbReference>